<feature type="region of interest" description="Disordered" evidence="1">
    <location>
        <begin position="39"/>
        <end position="59"/>
    </location>
</feature>
<name>A0A484ID08_9ARCH</name>
<dbReference type="AlphaFoldDB" id="A0A484ID08"/>
<reference evidence="2 3" key="1">
    <citation type="submission" date="2019-02" db="EMBL/GenBank/DDBJ databases">
        <authorList>
            <person name="Lehtovirta-Morley E L."/>
        </authorList>
    </citation>
    <scope>NUCLEOTIDE SEQUENCE [LARGE SCALE GENOMIC DNA]</scope>
    <source>
        <strain evidence="2">NFRAN1</strain>
    </source>
</reference>
<dbReference type="RefSeq" id="WP_134485031.1">
    <property type="nucleotide sequence ID" value="NZ_LR216287.1"/>
</dbReference>
<dbReference type="KEGG" id="nfn:NFRAN_2668"/>
<sequence length="118" mass="12368">MNLIKKSVILGMAPAFLLLVASAITGSVPVNVIAQSEIDPGTPGEVGTTNNSEVDYQPLNLTGPETIEEFESIEGSNADILGNDTNISNTNNTLTDSITVNEQEDCMQLGNQSGVDCP</sequence>
<evidence type="ECO:0000256" key="1">
    <source>
        <dbReference type="SAM" id="MobiDB-lite"/>
    </source>
</evidence>
<dbReference type="GeneID" id="39421812"/>
<dbReference type="Proteomes" id="UP000294299">
    <property type="component" value="Chromosome NFRAN"/>
</dbReference>
<dbReference type="EMBL" id="LR216287">
    <property type="protein sequence ID" value="VFJ14990.1"/>
    <property type="molecule type" value="Genomic_DNA"/>
</dbReference>
<proteinExistence type="predicted"/>
<dbReference type="OrthoDB" id="11033at2157"/>
<protein>
    <submittedName>
        <fullName evidence="2">Uncharacterized protein</fullName>
    </submittedName>
</protein>
<accession>A0A484ID08</accession>
<gene>
    <name evidence="2" type="ORF">NFRAN_2668</name>
</gene>
<evidence type="ECO:0000313" key="2">
    <source>
        <dbReference type="EMBL" id="VFJ14990.1"/>
    </source>
</evidence>
<evidence type="ECO:0000313" key="3">
    <source>
        <dbReference type="Proteomes" id="UP000294299"/>
    </source>
</evidence>
<keyword evidence="3" id="KW-1185">Reference proteome</keyword>
<organism evidence="2 3">
    <name type="scientific">Candidatus Nitrosocosmicus franklandianus</name>
    <dbReference type="NCBI Taxonomy" id="1798806"/>
    <lineage>
        <taxon>Archaea</taxon>
        <taxon>Nitrososphaerota</taxon>
        <taxon>Nitrososphaeria</taxon>
        <taxon>Nitrososphaerales</taxon>
        <taxon>Nitrososphaeraceae</taxon>
        <taxon>Candidatus Nitrosocosmicus</taxon>
    </lineage>
</organism>